<dbReference type="InterPro" id="IPR005828">
    <property type="entry name" value="MFS_sugar_transport-like"/>
</dbReference>
<evidence type="ECO:0000259" key="6">
    <source>
        <dbReference type="PROSITE" id="PS50850"/>
    </source>
</evidence>
<evidence type="ECO:0000256" key="1">
    <source>
        <dbReference type="ARBA" id="ARBA00004141"/>
    </source>
</evidence>
<dbReference type="Proteomes" id="UP000291343">
    <property type="component" value="Unassembled WGS sequence"/>
</dbReference>
<evidence type="ECO:0000256" key="4">
    <source>
        <dbReference type="ARBA" id="ARBA00023136"/>
    </source>
</evidence>
<keyword evidence="8" id="KW-1185">Reference proteome</keyword>
<dbReference type="InterPro" id="IPR020846">
    <property type="entry name" value="MFS_dom"/>
</dbReference>
<dbReference type="SUPFAM" id="SSF103473">
    <property type="entry name" value="MFS general substrate transporter"/>
    <property type="match status" value="1"/>
</dbReference>
<dbReference type="GO" id="GO:0022857">
    <property type="term" value="F:transmembrane transporter activity"/>
    <property type="evidence" value="ECO:0007669"/>
    <property type="project" value="InterPro"/>
</dbReference>
<name>A0A482X925_LAOST</name>
<dbReference type="STRING" id="195883.A0A482X925"/>
<reference evidence="7 8" key="1">
    <citation type="journal article" date="2017" name="Gigascience">
        <title>Genome sequence of the small brown planthopper, Laodelphax striatellus.</title>
        <authorList>
            <person name="Zhu J."/>
            <person name="Jiang F."/>
            <person name="Wang X."/>
            <person name="Yang P."/>
            <person name="Bao Y."/>
            <person name="Zhao W."/>
            <person name="Wang W."/>
            <person name="Lu H."/>
            <person name="Wang Q."/>
            <person name="Cui N."/>
            <person name="Li J."/>
            <person name="Chen X."/>
            <person name="Luo L."/>
            <person name="Yu J."/>
            <person name="Kang L."/>
            <person name="Cui F."/>
        </authorList>
    </citation>
    <scope>NUCLEOTIDE SEQUENCE [LARGE SCALE GENOMIC DNA]</scope>
    <source>
        <strain evidence="7">Lst14</strain>
    </source>
</reference>
<dbReference type="PANTHER" id="PTHR48021:SF1">
    <property type="entry name" value="GH07001P-RELATED"/>
    <property type="match status" value="1"/>
</dbReference>
<dbReference type="EMBL" id="QKKF02015697">
    <property type="protein sequence ID" value="RZF41990.1"/>
    <property type="molecule type" value="Genomic_DNA"/>
</dbReference>
<comment type="subcellular location">
    <subcellularLocation>
        <location evidence="1">Membrane</location>
        <topology evidence="1">Multi-pass membrane protein</topology>
    </subcellularLocation>
</comment>
<dbReference type="InterPro" id="IPR005829">
    <property type="entry name" value="Sugar_transporter_CS"/>
</dbReference>
<evidence type="ECO:0000256" key="3">
    <source>
        <dbReference type="ARBA" id="ARBA00022989"/>
    </source>
</evidence>
<feature type="transmembrane region" description="Helical" evidence="5">
    <location>
        <begin position="86"/>
        <end position="107"/>
    </location>
</feature>
<dbReference type="InParanoid" id="A0A482X925"/>
<dbReference type="SMR" id="A0A482X925"/>
<dbReference type="OrthoDB" id="6133115at2759"/>
<feature type="transmembrane region" description="Helical" evidence="5">
    <location>
        <begin position="61"/>
        <end position="80"/>
    </location>
</feature>
<keyword evidence="3 5" id="KW-1133">Transmembrane helix</keyword>
<comment type="caution">
    <text evidence="7">The sequence shown here is derived from an EMBL/GenBank/DDBJ whole genome shotgun (WGS) entry which is preliminary data.</text>
</comment>
<dbReference type="InterPro" id="IPR050549">
    <property type="entry name" value="MFS_Trehalose_Transporter"/>
</dbReference>
<dbReference type="PANTHER" id="PTHR48021">
    <property type="match status" value="1"/>
</dbReference>
<feature type="transmembrane region" description="Helical" evidence="5">
    <location>
        <begin position="143"/>
        <end position="164"/>
    </location>
</feature>
<dbReference type="Pfam" id="PF00083">
    <property type="entry name" value="Sugar_tr"/>
    <property type="match status" value="1"/>
</dbReference>
<protein>
    <recommendedName>
        <fullName evidence="6">Major facilitator superfamily (MFS) profile domain-containing protein</fullName>
    </recommendedName>
</protein>
<feature type="domain" description="Major facilitator superfamily (MFS) profile" evidence="6">
    <location>
        <begin position="1"/>
        <end position="285"/>
    </location>
</feature>
<feature type="transmembrane region" description="Helical" evidence="5">
    <location>
        <begin position="119"/>
        <end position="137"/>
    </location>
</feature>
<evidence type="ECO:0000256" key="2">
    <source>
        <dbReference type="ARBA" id="ARBA00022692"/>
    </source>
</evidence>
<keyword evidence="4 5" id="KW-0472">Membrane</keyword>
<proteinExistence type="predicted"/>
<dbReference type="InterPro" id="IPR036259">
    <property type="entry name" value="MFS_trans_sf"/>
</dbReference>
<accession>A0A482X925</accession>
<dbReference type="AlphaFoldDB" id="A0A482X925"/>
<evidence type="ECO:0000313" key="7">
    <source>
        <dbReference type="EMBL" id="RZF41990.1"/>
    </source>
</evidence>
<dbReference type="PROSITE" id="PS00216">
    <property type="entry name" value="SUGAR_TRANSPORT_1"/>
    <property type="match status" value="1"/>
</dbReference>
<gene>
    <name evidence="7" type="ORF">LSTR_LSTR011131</name>
</gene>
<dbReference type="PROSITE" id="PS50850">
    <property type="entry name" value="MFS"/>
    <property type="match status" value="1"/>
</dbReference>
<dbReference type="Gene3D" id="1.20.1250.20">
    <property type="entry name" value="MFS general substrate transporter like domains"/>
    <property type="match status" value="1"/>
</dbReference>
<dbReference type="GO" id="GO:0016020">
    <property type="term" value="C:membrane"/>
    <property type="evidence" value="ECO:0007669"/>
    <property type="project" value="UniProtKB-SubCell"/>
</dbReference>
<evidence type="ECO:0000313" key="8">
    <source>
        <dbReference type="Proteomes" id="UP000291343"/>
    </source>
</evidence>
<keyword evidence="2 5" id="KW-0812">Transmembrane</keyword>
<dbReference type="PROSITE" id="PS00217">
    <property type="entry name" value="SUGAR_TRANSPORT_2"/>
    <property type="match status" value="1"/>
</dbReference>
<organism evidence="7 8">
    <name type="scientific">Laodelphax striatellus</name>
    <name type="common">Small brown planthopper</name>
    <name type="synonym">Delphax striatella</name>
    <dbReference type="NCBI Taxonomy" id="195883"/>
    <lineage>
        <taxon>Eukaryota</taxon>
        <taxon>Metazoa</taxon>
        <taxon>Ecdysozoa</taxon>
        <taxon>Arthropoda</taxon>
        <taxon>Hexapoda</taxon>
        <taxon>Insecta</taxon>
        <taxon>Pterygota</taxon>
        <taxon>Neoptera</taxon>
        <taxon>Paraneoptera</taxon>
        <taxon>Hemiptera</taxon>
        <taxon>Auchenorrhyncha</taxon>
        <taxon>Fulgoroidea</taxon>
        <taxon>Delphacidae</taxon>
        <taxon>Criomorphinae</taxon>
        <taxon>Laodelphax</taxon>
    </lineage>
</organism>
<sequence length="285" mass="31353">MTYGTALGWPSPVLVKMTSQGDPFPLNPSEVSWMVSIVYVTNLLSPLPAGALMDALGRKQALILLTLPALISWPIALLATDARWLYLSRLLIGAQGGAVTTITPTYVAETASAKHRGAMNTMGMFFVFVGIFYSYIIGHFVSYPALCFFNGLIPLIFIVLFSAVPDTPYWYIMTNQHQAAEQSLSWLHSTTPSHIQHELTLIEQGVHQQISNENSFTELLQTPSNRKALMIVLALTFTQRMSAFGSLLAFGATALPDLGWISAEQCNILVDAVWMITIRVANRTI</sequence>
<evidence type="ECO:0000256" key="5">
    <source>
        <dbReference type="SAM" id="Phobius"/>
    </source>
</evidence>